<evidence type="ECO:0000256" key="3">
    <source>
        <dbReference type="ARBA" id="ARBA00022679"/>
    </source>
</evidence>
<dbReference type="GO" id="GO:0046872">
    <property type="term" value="F:metal ion binding"/>
    <property type="evidence" value="ECO:0007669"/>
    <property type="project" value="UniProtKB-KW"/>
</dbReference>
<evidence type="ECO:0000259" key="9">
    <source>
        <dbReference type="PROSITE" id="PS51918"/>
    </source>
</evidence>
<evidence type="ECO:0000256" key="7">
    <source>
        <dbReference type="ARBA" id="ARBA00023014"/>
    </source>
</evidence>
<dbReference type="InterPro" id="IPR051198">
    <property type="entry name" value="BchE-like"/>
</dbReference>
<dbReference type="SFLD" id="SFLDG01123">
    <property type="entry name" value="methyltransferase_(Class_B)"/>
    <property type="match status" value="1"/>
</dbReference>
<gene>
    <name evidence="10" type="ORF">METZ01_LOCUS105324</name>
</gene>
<evidence type="ECO:0000256" key="1">
    <source>
        <dbReference type="ARBA" id="ARBA00001966"/>
    </source>
</evidence>
<dbReference type="PROSITE" id="PS51332">
    <property type="entry name" value="B12_BINDING"/>
    <property type="match status" value="1"/>
</dbReference>
<protein>
    <submittedName>
        <fullName evidence="10">Uncharacterized protein</fullName>
    </submittedName>
</protein>
<dbReference type="SUPFAM" id="SSF102114">
    <property type="entry name" value="Radical SAM enzymes"/>
    <property type="match status" value="1"/>
</dbReference>
<dbReference type="InterPro" id="IPR006158">
    <property type="entry name" value="Cobalamin-bd"/>
</dbReference>
<dbReference type="InterPro" id="IPR007197">
    <property type="entry name" value="rSAM"/>
</dbReference>
<dbReference type="GO" id="GO:0051539">
    <property type="term" value="F:4 iron, 4 sulfur cluster binding"/>
    <property type="evidence" value="ECO:0007669"/>
    <property type="project" value="UniProtKB-KW"/>
</dbReference>
<dbReference type="InterPro" id="IPR023404">
    <property type="entry name" value="rSAM_horseshoe"/>
</dbReference>
<proteinExistence type="predicted"/>
<dbReference type="Pfam" id="PF04055">
    <property type="entry name" value="Radical_SAM"/>
    <property type="match status" value="1"/>
</dbReference>
<accession>A0A381WIZ6</accession>
<evidence type="ECO:0000256" key="4">
    <source>
        <dbReference type="ARBA" id="ARBA00022691"/>
    </source>
</evidence>
<keyword evidence="5" id="KW-0479">Metal-binding</keyword>
<name>A0A381WIZ6_9ZZZZ</name>
<evidence type="ECO:0000313" key="10">
    <source>
        <dbReference type="EMBL" id="SVA52470.1"/>
    </source>
</evidence>
<evidence type="ECO:0000256" key="5">
    <source>
        <dbReference type="ARBA" id="ARBA00022723"/>
    </source>
</evidence>
<sequence>MEPLGAATLASLTPSDHTVKFYDDRLESIPFSEKTDLVAISIETYTAKRAYQIASEYRRRNVPVVMGGFHASLCPEEVSQYAESVVVGEAEASWQQVLIDAEKKTLKTYYYSKDRPSLDNVMPDRSIFEGKNYVPIALVEASRGCEFKCEFCAIQTVFRNSQTRRPYQNVLDELEDIGNKRLIFFVDDNITSNVKVAKDFLRALIPYNYKWVSQMSINAAHDEEFLDLLQKAGCQGVLIGFESLNPENLKKMNKGFNMMNGGYEKALANLRKYNIRLYITFIFGYEEDTMDSFSESVNFAMRHNFYITAFNHLTPFPGTPLYERLEKENRLLYDKWWLDSNYSYNKIPFKPVNMTPEQLEAGCVQARADFYTWRSIWDRGFDGVNKKGLWMWMQYYLINYGIRREIFSRDHLPLGDNNWTGELIKIRQNPKTFFQPQNQSLEVYP</sequence>
<organism evidence="10">
    <name type="scientific">marine metagenome</name>
    <dbReference type="NCBI Taxonomy" id="408172"/>
    <lineage>
        <taxon>unclassified sequences</taxon>
        <taxon>metagenomes</taxon>
        <taxon>ecological metagenomes</taxon>
    </lineage>
</organism>
<dbReference type="AlphaFoldDB" id="A0A381WIZ6"/>
<evidence type="ECO:0000256" key="6">
    <source>
        <dbReference type="ARBA" id="ARBA00023004"/>
    </source>
</evidence>
<feature type="domain" description="B12-binding" evidence="8">
    <location>
        <begin position="1"/>
        <end position="108"/>
    </location>
</feature>
<dbReference type="InterPro" id="IPR034466">
    <property type="entry name" value="Methyltransferase_Class_B"/>
</dbReference>
<dbReference type="SFLD" id="SFLDS00029">
    <property type="entry name" value="Radical_SAM"/>
    <property type="match status" value="1"/>
</dbReference>
<dbReference type="InterPro" id="IPR006638">
    <property type="entry name" value="Elp3/MiaA/NifB-like_rSAM"/>
</dbReference>
<dbReference type="GO" id="GO:0003824">
    <property type="term" value="F:catalytic activity"/>
    <property type="evidence" value="ECO:0007669"/>
    <property type="project" value="InterPro"/>
</dbReference>
<keyword evidence="7" id="KW-0411">Iron-sulfur</keyword>
<dbReference type="PANTHER" id="PTHR43409">
    <property type="entry name" value="ANAEROBIC MAGNESIUM-PROTOPORPHYRIN IX MONOMETHYL ESTER CYCLASE-RELATED"/>
    <property type="match status" value="1"/>
</dbReference>
<dbReference type="CDD" id="cd02068">
    <property type="entry name" value="radical_SAM_B12_BD"/>
    <property type="match status" value="1"/>
</dbReference>
<dbReference type="InterPro" id="IPR058240">
    <property type="entry name" value="rSAM_sf"/>
</dbReference>
<dbReference type="Gene3D" id="3.40.50.280">
    <property type="entry name" value="Cobalamin-binding domain"/>
    <property type="match status" value="1"/>
</dbReference>
<evidence type="ECO:0000256" key="2">
    <source>
        <dbReference type="ARBA" id="ARBA00022603"/>
    </source>
</evidence>
<dbReference type="EMBL" id="UINC01011957">
    <property type="protein sequence ID" value="SVA52470.1"/>
    <property type="molecule type" value="Genomic_DNA"/>
</dbReference>
<feature type="domain" description="Radical SAM core" evidence="9">
    <location>
        <begin position="131"/>
        <end position="357"/>
    </location>
</feature>
<dbReference type="GO" id="GO:0005829">
    <property type="term" value="C:cytosol"/>
    <property type="evidence" value="ECO:0007669"/>
    <property type="project" value="TreeGrafter"/>
</dbReference>
<keyword evidence="2" id="KW-0489">Methyltransferase</keyword>
<dbReference type="Gene3D" id="3.80.30.20">
    <property type="entry name" value="tm_1862 like domain"/>
    <property type="match status" value="1"/>
</dbReference>
<keyword evidence="3" id="KW-0808">Transferase</keyword>
<reference evidence="10" key="1">
    <citation type="submission" date="2018-05" db="EMBL/GenBank/DDBJ databases">
        <authorList>
            <person name="Lanie J.A."/>
            <person name="Ng W.-L."/>
            <person name="Kazmierczak K.M."/>
            <person name="Andrzejewski T.M."/>
            <person name="Davidsen T.M."/>
            <person name="Wayne K.J."/>
            <person name="Tettelin H."/>
            <person name="Glass J.I."/>
            <person name="Rusch D."/>
            <person name="Podicherti R."/>
            <person name="Tsui H.-C.T."/>
            <person name="Winkler M.E."/>
        </authorList>
    </citation>
    <scope>NUCLEOTIDE SEQUENCE</scope>
</reference>
<dbReference type="SMART" id="SM00729">
    <property type="entry name" value="Elp3"/>
    <property type="match status" value="1"/>
</dbReference>
<comment type="cofactor">
    <cofactor evidence="1">
        <name>[4Fe-4S] cluster</name>
        <dbReference type="ChEBI" id="CHEBI:49883"/>
    </cofactor>
</comment>
<dbReference type="PANTHER" id="PTHR43409:SF7">
    <property type="entry name" value="BLL1977 PROTEIN"/>
    <property type="match status" value="1"/>
</dbReference>
<keyword evidence="6" id="KW-0408">Iron</keyword>
<evidence type="ECO:0000259" key="8">
    <source>
        <dbReference type="PROSITE" id="PS51332"/>
    </source>
</evidence>
<keyword evidence="4" id="KW-0949">S-adenosyl-L-methionine</keyword>
<dbReference type="GO" id="GO:0031419">
    <property type="term" value="F:cobalamin binding"/>
    <property type="evidence" value="ECO:0007669"/>
    <property type="project" value="InterPro"/>
</dbReference>
<dbReference type="SFLD" id="SFLDG01082">
    <property type="entry name" value="B12-binding_domain_containing"/>
    <property type="match status" value="1"/>
</dbReference>
<dbReference type="CDD" id="cd01335">
    <property type="entry name" value="Radical_SAM"/>
    <property type="match status" value="1"/>
</dbReference>
<dbReference type="PROSITE" id="PS51918">
    <property type="entry name" value="RADICAL_SAM"/>
    <property type="match status" value="1"/>
</dbReference>